<evidence type="ECO:0000313" key="3">
    <source>
        <dbReference type="EMBL" id="GAA4618872.1"/>
    </source>
</evidence>
<name>A0ABP8U0V0_9ACTN</name>
<evidence type="ECO:0000256" key="2">
    <source>
        <dbReference type="SAM" id="SignalP"/>
    </source>
</evidence>
<dbReference type="PROSITE" id="PS51257">
    <property type="entry name" value="PROKAR_LIPOPROTEIN"/>
    <property type="match status" value="1"/>
</dbReference>
<feature type="compositionally biased region" description="Polar residues" evidence="1">
    <location>
        <begin position="23"/>
        <end position="38"/>
    </location>
</feature>
<dbReference type="Proteomes" id="UP001500212">
    <property type="component" value="Unassembled WGS sequence"/>
</dbReference>
<comment type="caution">
    <text evidence="3">The sequence shown here is derived from an EMBL/GenBank/DDBJ whole genome shotgun (WGS) entry which is preliminary data.</text>
</comment>
<reference evidence="4" key="1">
    <citation type="journal article" date="2019" name="Int. J. Syst. Evol. Microbiol.">
        <title>The Global Catalogue of Microorganisms (GCM) 10K type strain sequencing project: providing services to taxonomists for standard genome sequencing and annotation.</title>
        <authorList>
            <consortium name="The Broad Institute Genomics Platform"/>
            <consortium name="The Broad Institute Genome Sequencing Center for Infectious Disease"/>
            <person name="Wu L."/>
            <person name="Ma J."/>
        </authorList>
    </citation>
    <scope>NUCLEOTIDE SEQUENCE [LARGE SCALE GENOMIC DNA]</scope>
    <source>
        <strain evidence="4">JCM 17938</strain>
    </source>
</reference>
<accession>A0ABP8U0V0</accession>
<proteinExistence type="predicted"/>
<protein>
    <recommendedName>
        <fullName evidence="5">DUF3558 domain-containing protein</fullName>
    </recommendedName>
</protein>
<gene>
    <name evidence="3" type="ORF">GCM10023195_85100</name>
</gene>
<dbReference type="EMBL" id="BAABHJ010000040">
    <property type="protein sequence ID" value="GAA4618872.1"/>
    <property type="molecule type" value="Genomic_DNA"/>
</dbReference>
<evidence type="ECO:0000256" key="1">
    <source>
        <dbReference type="SAM" id="MobiDB-lite"/>
    </source>
</evidence>
<keyword evidence="4" id="KW-1185">Reference proteome</keyword>
<feature type="region of interest" description="Disordered" evidence="1">
    <location>
        <begin position="23"/>
        <end position="44"/>
    </location>
</feature>
<organism evidence="3 4">
    <name type="scientific">Actinoallomurus liliacearum</name>
    <dbReference type="NCBI Taxonomy" id="1080073"/>
    <lineage>
        <taxon>Bacteria</taxon>
        <taxon>Bacillati</taxon>
        <taxon>Actinomycetota</taxon>
        <taxon>Actinomycetes</taxon>
        <taxon>Streptosporangiales</taxon>
        <taxon>Thermomonosporaceae</taxon>
        <taxon>Actinoallomurus</taxon>
    </lineage>
</organism>
<evidence type="ECO:0000313" key="4">
    <source>
        <dbReference type="Proteomes" id="UP001500212"/>
    </source>
</evidence>
<keyword evidence="2" id="KW-0732">Signal</keyword>
<sequence>MNKRAVTCFGFLALALAGCATGKTPTPRGTESSHTPAGSVTVPPPMTIYDAPDACTIVDPGNISRLHQLASVKPKKESQPYFQQCSWLSRDGSEGTASVRVSISDLRPREPNAKFPSLPGSGNCPEKVTTTVGTFCQERDRQNIDIMHGNLHVLIYWGTTRLSRTTPEQSRISQAGPVTRQLAEQALKNMPG</sequence>
<feature type="chain" id="PRO_5046029182" description="DUF3558 domain-containing protein" evidence="2">
    <location>
        <begin position="23"/>
        <end position="192"/>
    </location>
</feature>
<evidence type="ECO:0008006" key="5">
    <source>
        <dbReference type="Google" id="ProtNLM"/>
    </source>
</evidence>
<feature type="signal peptide" evidence="2">
    <location>
        <begin position="1"/>
        <end position="22"/>
    </location>
</feature>